<name>A0A516GDK2_9MICO</name>
<keyword evidence="8" id="KW-1185">Reference proteome</keyword>
<sequence length="204" mass="21048">MSAVAVVAIWVAYLAGWTALRGALTALPTPPWWAILLWCVVAVPSLVQLLWAPGLLAWGQRDNAAVSEGQWRRLATSIVLQDGGWGGTVFNLVMLAVTLLLVAQVWRPGATVAVFVIGGVACNVLTVLLSGEPGAGNSMATMCLLSAAAVTVVRGSPPARRTLVPVILVAVAAVVLLVGADEHGPALALGLLVGLLVSPRIVRS</sequence>
<accession>A0A516GDK2</accession>
<dbReference type="Proteomes" id="UP000315395">
    <property type="component" value="Chromosome"/>
</dbReference>
<keyword evidence="7" id="KW-0378">Hydrolase</keyword>
<proteinExistence type="predicted"/>
<protein>
    <submittedName>
        <fullName evidence="7">Rhomboid family intramembrane serine protease</fullName>
    </submittedName>
</protein>
<keyword evidence="4 5" id="KW-0472">Membrane</keyword>
<evidence type="ECO:0000256" key="2">
    <source>
        <dbReference type="ARBA" id="ARBA00022692"/>
    </source>
</evidence>
<dbReference type="AlphaFoldDB" id="A0A516GDK2"/>
<dbReference type="OrthoDB" id="3390953at2"/>
<dbReference type="KEGG" id="orz:FNH13_15670"/>
<dbReference type="RefSeq" id="WP_143784301.1">
    <property type="nucleotide sequence ID" value="NZ_CP041616.1"/>
</dbReference>
<evidence type="ECO:0000313" key="7">
    <source>
        <dbReference type="EMBL" id="QDO89593.1"/>
    </source>
</evidence>
<feature type="domain" description="Peptidase S54 rhomboid" evidence="6">
    <location>
        <begin position="69"/>
        <end position="197"/>
    </location>
</feature>
<comment type="subcellular location">
    <subcellularLocation>
        <location evidence="1">Membrane</location>
        <topology evidence="1">Multi-pass membrane protein</topology>
    </subcellularLocation>
</comment>
<feature type="transmembrane region" description="Helical" evidence="5">
    <location>
        <begin position="162"/>
        <end position="180"/>
    </location>
</feature>
<dbReference type="Pfam" id="PF01694">
    <property type="entry name" value="Rhomboid"/>
    <property type="match status" value="1"/>
</dbReference>
<evidence type="ECO:0000256" key="1">
    <source>
        <dbReference type="ARBA" id="ARBA00004141"/>
    </source>
</evidence>
<dbReference type="GO" id="GO:0016020">
    <property type="term" value="C:membrane"/>
    <property type="evidence" value="ECO:0007669"/>
    <property type="project" value="UniProtKB-SubCell"/>
</dbReference>
<dbReference type="GO" id="GO:0004252">
    <property type="term" value="F:serine-type endopeptidase activity"/>
    <property type="evidence" value="ECO:0007669"/>
    <property type="project" value="InterPro"/>
</dbReference>
<reference evidence="7 8" key="1">
    <citation type="submission" date="2019-07" db="EMBL/GenBank/DDBJ databases">
        <title>complete genome sequencing of Ornithinimicrobium sp. H23M54.</title>
        <authorList>
            <person name="Bae J.-W."/>
            <person name="Lee S.-Y."/>
        </authorList>
    </citation>
    <scope>NUCLEOTIDE SEQUENCE [LARGE SCALE GENOMIC DNA]</scope>
    <source>
        <strain evidence="7 8">H23M54</strain>
    </source>
</reference>
<organism evidence="7 8">
    <name type="scientific">Ornithinimicrobium ciconiae</name>
    <dbReference type="NCBI Taxonomy" id="2594265"/>
    <lineage>
        <taxon>Bacteria</taxon>
        <taxon>Bacillati</taxon>
        <taxon>Actinomycetota</taxon>
        <taxon>Actinomycetes</taxon>
        <taxon>Micrococcales</taxon>
        <taxon>Ornithinimicrobiaceae</taxon>
        <taxon>Ornithinimicrobium</taxon>
    </lineage>
</organism>
<dbReference type="InterPro" id="IPR022764">
    <property type="entry name" value="Peptidase_S54_rhomboid_dom"/>
</dbReference>
<dbReference type="GO" id="GO:0006508">
    <property type="term" value="P:proteolysis"/>
    <property type="evidence" value="ECO:0007669"/>
    <property type="project" value="UniProtKB-KW"/>
</dbReference>
<feature type="transmembrane region" description="Helical" evidence="5">
    <location>
        <begin position="79"/>
        <end position="103"/>
    </location>
</feature>
<keyword evidence="2 5" id="KW-0812">Transmembrane</keyword>
<keyword evidence="7" id="KW-0645">Protease</keyword>
<keyword evidence="3 5" id="KW-1133">Transmembrane helix</keyword>
<feature type="transmembrane region" description="Helical" evidence="5">
    <location>
        <begin position="109"/>
        <end position="129"/>
    </location>
</feature>
<gene>
    <name evidence="7" type="ORF">FNH13_15670</name>
</gene>
<feature type="transmembrane region" description="Helical" evidence="5">
    <location>
        <begin position="186"/>
        <end position="202"/>
    </location>
</feature>
<feature type="transmembrane region" description="Helical" evidence="5">
    <location>
        <begin position="32"/>
        <end position="58"/>
    </location>
</feature>
<evidence type="ECO:0000259" key="6">
    <source>
        <dbReference type="Pfam" id="PF01694"/>
    </source>
</evidence>
<dbReference type="SUPFAM" id="SSF144091">
    <property type="entry name" value="Rhomboid-like"/>
    <property type="match status" value="1"/>
</dbReference>
<dbReference type="InterPro" id="IPR035952">
    <property type="entry name" value="Rhomboid-like_sf"/>
</dbReference>
<evidence type="ECO:0000256" key="4">
    <source>
        <dbReference type="ARBA" id="ARBA00023136"/>
    </source>
</evidence>
<dbReference type="Gene3D" id="1.20.1540.10">
    <property type="entry name" value="Rhomboid-like"/>
    <property type="match status" value="1"/>
</dbReference>
<evidence type="ECO:0000256" key="3">
    <source>
        <dbReference type="ARBA" id="ARBA00022989"/>
    </source>
</evidence>
<evidence type="ECO:0000313" key="8">
    <source>
        <dbReference type="Proteomes" id="UP000315395"/>
    </source>
</evidence>
<evidence type="ECO:0000256" key="5">
    <source>
        <dbReference type="SAM" id="Phobius"/>
    </source>
</evidence>
<dbReference type="EMBL" id="CP041616">
    <property type="protein sequence ID" value="QDO89593.1"/>
    <property type="molecule type" value="Genomic_DNA"/>
</dbReference>